<feature type="region of interest" description="Disordered" evidence="1">
    <location>
        <begin position="82"/>
        <end position="115"/>
    </location>
</feature>
<proteinExistence type="predicted"/>
<reference evidence="2 3" key="1">
    <citation type="submission" date="2019-02" db="EMBL/GenBank/DDBJ databases">
        <title>Deep-cultivation of Planctomycetes and their phenomic and genomic characterization uncovers novel biology.</title>
        <authorList>
            <person name="Wiegand S."/>
            <person name="Jogler M."/>
            <person name="Boedeker C."/>
            <person name="Pinto D."/>
            <person name="Vollmers J."/>
            <person name="Rivas-Marin E."/>
            <person name="Kohn T."/>
            <person name="Peeters S.H."/>
            <person name="Heuer A."/>
            <person name="Rast P."/>
            <person name="Oberbeckmann S."/>
            <person name="Bunk B."/>
            <person name="Jeske O."/>
            <person name="Meyerdierks A."/>
            <person name="Storesund J.E."/>
            <person name="Kallscheuer N."/>
            <person name="Luecker S."/>
            <person name="Lage O.M."/>
            <person name="Pohl T."/>
            <person name="Merkel B.J."/>
            <person name="Hornburger P."/>
            <person name="Mueller R.-W."/>
            <person name="Bruemmer F."/>
            <person name="Labrenz M."/>
            <person name="Spormann A.M."/>
            <person name="Op den Camp H."/>
            <person name="Overmann J."/>
            <person name="Amann R."/>
            <person name="Jetten M.S.M."/>
            <person name="Mascher T."/>
            <person name="Medema M.H."/>
            <person name="Devos D.P."/>
            <person name="Kaster A.-K."/>
            <person name="Ovreas L."/>
            <person name="Rohde M."/>
            <person name="Galperin M.Y."/>
            <person name="Jogler C."/>
        </authorList>
    </citation>
    <scope>NUCLEOTIDE SEQUENCE [LARGE SCALE GENOMIC DNA]</scope>
    <source>
        <strain evidence="2 3">Q31a</strain>
    </source>
</reference>
<sequence length="207" mass="22706">MNSDMNNEWEDASPELLDFAENLKQFSFTPTSGLAPRVGKRAATGNSVHRPRLATTIPWERYAWVATVGIAFCTGLWTHRSATSPVDDQSPISQMSFDSKNPSMPVDEASAKTSSSLEETSAVSSASFDAINHAAVAWLVGANSSPRFVYDQRDPLTYWVPEPTRAAMPSARRLASRAELLSEIVPGPVSRSSKNFSSSWTEWFSND</sequence>
<organism evidence="2 3">
    <name type="scientific">Aureliella helgolandensis</name>
    <dbReference type="NCBI Taxonomy" id="2527968"/>
    <lineage>
        <taxon>Bacteria</taxon>
        <taxon>Pseudomonadati</taxon>
        <taxon>Planctomycetota</taxon>
        <taxon>Planctomycetia</taxon>
        <taxon>Pirellulales</taxon>
        <taxon>Pirellulaceae</taxon>
        <taxon>Aureliella</taxon>
    </lineage>
</organism>
<dbReference type="Proteomes" id="UP000318017">
    <property type="component" value="Chromosome"/>
</dbReference>
<keyword evidence="3" id="KW-1185">Reference proteome</keyword>
<dbReference type="EMBL" id="CP036298">
    <property type="protein sequence ID" value="QDV23781.1"/>
    <property type="molecule type" value="Genomic_DNA"/>
</dbReference>
<protein>
    <submittedName>
        <fullName evidence="2">Uncharacterized protein</fullName>
    </submittedName>
</protein>
<evidence type="ECO:0000313" key="3">
    <source>
        <dbReference type="Proteomes" id="UP000318017"/>
    </source>
</evidence>
<dbReference type="AlphaFoldDB" id="A0A518G5B9"/>
<accession>A0A518G5B9</accession>
<evidence type="ECO:0000256" key="1">
    <source>
        <dbReference type="SAM" id="MobiDB-lite"/>
    </source>
</evidence>
<name>A0A518G5B9_9BACT</name>
<feature type="compositionally biased region" description="Polar residues" evidence="1">
    <location>
        <begin position="82"/>
        <end position="102"/>
    </location>
</feature>
<evidence type="ECO:0000313" key="2">
    <source>
        <dbReference type="EMBL" id="QDV23781.1"/>
    </source>
</evidence>
<dbReference type="KEGG" id="ahel:Q31a_20860"/>
<gene>
    <name evidence="2" type="ORF">Q31a_20860</name>
</gene>